<gene>
    <name evidence="2" type="ORF">UT34_C0002G0237</name>
</gene>
<evidence type="ECO:0008006" key="4">
    <source>
        <dbReference type="Google" id="ProtNLM"/>
    </source>
</evidence>
<feature type="transmembrane region" description="Helical" evidence="1">
    <location>
        <begin position="12"/>
        <end position="35"/>
    </location>
</feature>
<accession>A0A0G0Q5P2</accession>
<protein>
    <recommendedName>
        <fullName evidence="4">GH26 domain-containing protein</fullName>
    </recommendedName>
</protein>
<reference evidence="2 3" key="1">
    <citation type="journal article" date="2015" name="Nature">
        <title>rRNA introns, odd ribosomes, and small enigmatic genomes across a large radiation of phyla.</title>
        <authorList>
            <person name="Brown C.T."/>
            <person name="Hug L.A."/>
            <person name="Thomas B.C."/>
            <person name="Sharon I."/>
            <person name="Castelle C.J."/>
            <person name="Singh A."/>
            <person name="Wilkins M.J."/>
            <person name="Williams K.H."/>
            <person name="Banfield J.F."/>
        </authorList>
    </citation>
    <scope>NUCLEOTIDE SEQUENCE [LARGE SCALE GENOMIC DNA]</scope>
</reference>
<organism evidence="2 3">
    <name type="scientific">candidate division WS6 bacterium GW2011_GWF2_39_15</name>
    <dbReference type="NCBI Taxonomy" id="1619100"/>
    <lineage>
        <taxon>Bacteria</taxon>
        <taxon>Candidatus Dojkabacteria</taxon>
    </lineage>
</organism>
<evidence type="ECO:0000313" key="2">
    <source>
        <dbReference type="EMBL" id="KKR05730.1"/>
    </source>
</evidence>
<dbReference type="Proteomes" id="UP000034799">
    <property type="component" value="Unassembled WGS sequence"/>
</dbReference>
<proteinExistence type="predicted"/>
<keyword evidence="1" id="KW-0812">Transmembrane</keyword>
<dbReference type="EMBL" id="LBWK01000002">
    <property type="protein sequence ID" value="KKR05730.1"/>
    <property type="molecule type" value="Genomic_DNA"/>
</dbReference>
<evidence type="ECO:0000313" key="3">
    <source>
        <dbReference type="Proteomes" id="UP000034799"/>
    </source>
</evidence>
<dbReference type="AlphaFoldDB" id="A0A0G0Q5P2"/>
<comment type="caution">
    <text evidence="2">The sequence shown here is derived from an EMBL/GenBank/DDBJ whole genome shotgun (WGS) entry which is preliminary data.</text>
</comment>
<dbReference type="STRING" id="1619100.UT34_C0002G0237"/>
<evidence type="ECO:0000256" key="1">
    <source>
        <dbReference type="SAM" id="Phobius"/>
    </source>
</evidence>
<name>A0A0G0Q5P2_9BACT</name>
<keyword evidence="1" id="KW-1133">Transmembrane helix</keyword>
<keyword evidence="1" id="KW-0472">Membrane</keyword>
<sequence>MNPNKAVKQSLFFLSMIIIGAIVTILSLSANYTFLENTKENLSLKIEQSIDDIKKRLTNLPKADPIKKEELITFKCSSKEKILNLEKSKDDSINKIHELQNICGSYVSNKMFVFTTMPNSDAAAKRLAEGLSTTLKEYSRYGIIPVVIVEPITSWGLIDFEEFGSGFYTGWIDVFFKTIKDQKISDQQMGIWVPFPEANLPSWNRGEALPEQFGTNVTIYLSVLRKYFPKTETSIMLNSVSYANEDYNWENGTYTSLIPYLKTLKPGLVDSFGIQGFPWRSPNNSEDPLLIDNPREFINPDLAAEAASYLKVKKIWVNTGTFKTKYANDESLRVTETYKKREEILNSILNEMKGLRDKGFQVSINIFAENKSEAAEATDWSYWGTNQDDIDRHTQVLAKFIKKAQGNNIEFWFFNR</sequence>